<evidence type="ECO:0000256" key="8">
    <source>
        <dbReference type="SAM" id="MobiDB-lite"/>
    </source>
</evidence>
<keyword evidence="6" id="KW-1015">Disulfide bond</keyword>
<gene>
    <name evidence="11" type="ORF">BBBOND_0310290</name>
</gene>
<feature type="compositionally biased region" description="Low complexity" evidence="8">
    <location>
        <begin position="792"/>
        <end position="807"/>
    </location>
</feature>
<evidence type="ECO:0000313" key="11">
    <source>
        <dbReference type="EMBL" id="CDR97126.1"/>
    </source>
</evidence>
<keyword evidence="7" id="KW-0325">Glycoprotein</keyword>
<dbReference type="GO" id="GO:0005886">
    <property type="term" value="C:plasma membrane"/>
    <property type="evidence" value="ECO:0007669"/>
    <property type="project" value="UniProtKB-SubCell"/>
</dbReference>
<feature type="chain" id="PRO_5001600703" description="6-Cys domain-containing protein" evidence="9">
    <location>
        <begin position="26"/>
        <end position="964"/>
    </location>
</feature>
<reference evidence="12" key="1">
    <citation type="journal article" date="2014" name="Nucleic Acids Res.">
        <title>The evolutionary dynamics of variant antigen genes in Babesia reveal a history of genomic innovation underlying host-parasite interaction.</title>
        <authorList>
            <person name="Jackson A.P."/>
            <person name="Otto T.D."/>
            <person name="Darby A."/>
            <person name="Ramaprasad A."/>
            <person name="Xia D."/>
            <person name="Echaide I.E."/>
            <person name="Farber M."/>
            <person name="Gahlot S."/>
            <person name="Gamble J."/>
            <person name="Gupta D."/>
            <person name="Gupta Y."/>
            <person name="Jackson L."/>
            <person name="Malandrin L."/>
            <person name="Malas T.B."/>
            <person name="Moussa E."/>
            <person name="Nair M."/>
            <person name="Reid A.J."/>
            <person name="Sanders M."/>
            <person name="Sharma J."/>
            <person name="Tracey A."/>
            <person name="Quail M.A."/>
            <person name="Weir W."/>
            <person name="Wastling J.M."/>
            <person name="Hall N."/>
            <person name="Willadsen P."/>
            <person name="Lingelbach K."/>
            <person name="Shiels B."/>
            <person name="Tait A."/>
            <person name="Berriman M."/>
            <person name="Allred D.R."/>
            <person name="Pain A."/>
        </authorList>
    </citation>
    <scope>NUCLEOTIDE SEQUENCE [LARGE SCALE GENOMIC DNA]</scope>
    <source>
        <strain evidence="12">Bond</strain>
    </source>
</reference>
<dbReference type="KEGG" id="bbig:BBBOND_0310290"/>
<evidence type="ECO:0000256" key="3">
    <source>
        <dbReference type="ARBA" id="ARBA00022475"/>
    </source>
</evidence>
<evidence type="ECO:0000256" key="7">
    <source>
        <dbReference type="ARBA" id="ARBA00023180"/>
    </source>
</evidence>
<dbReference type="OrthoDB" id="365660at2759"/>
<evidence type="ECO:0000256" key="5">
    <source>
        <dbReference type="ARBA" id="ARBA00023136"/>
    </source>
</evidence>
<feature type="signal peptide" evidence="9">
    <location>
        <begin position="1"/>
        <end position="25"/>
    </location>
</feature>
<evidence type="ECO:0000256" key="6">
    <source>
        <dbReference type="ARBA" id="ARBA00023157"/>
    </source>
</evidence>
<evidence type="ECO:0000259" key="10">
    <source>
        <dbReference type="PROSITE" id="PS51701"/>
    </source>
</evidence>
<evidence type="ECO:0000313" key="12">
    <source>
        <dbReference type="Proteomes" id="UP000033188"/>
    </source>
</evidence>
<proteinExistence type="predicted"/>
<dbReference type="InterPro" id="IPR010884">
    <property type="entry name" value="6_CYS_dom"/>
</dbReference>
<evidence type="ECO:0000256" key="2">
    <source>
        <dbReference type="ARBA" id="ARBA00004241"/>
    </source>
</evidence>
<feature type="domain" description="6-Cys" evidence="10">
    <location>
        <begin position="836"/>
        <end position="964"/>
    </location>
</feature>
<comment type="subcellular location">
    <subcellularLocation>
        <location evidence="1">Cell membrane</location>
    </subcellularLocation>
    <subcellularLocation>
        <location evidence="2">Cell surface</location>
    </subcellularLocation>
</comment>
<keyword evidence="3" id="KW-1003">Cell membrane</keyword>
<sequence length="964" mass="108426">MGPSRLKRTLTLCAMLLNWIKCVNALICDFAYPDDLLARHALVTCQMDIDYSGPVTAICPSSVDDTNYIWHPQQTVDQDVHLNAYVNENRKFKSVAISDVVRSEAHTPIIWFEPDVSQTKLHLNTSANDLIAITEHRLIFICGPQDFILTEAIQLYLHLNRHRFDGQTQMLTFPWDDSTPLTHQSAHTARGLGVLTLNRLNRHLPLQGCGSRPSPLFSLDSEVTVDPITGVRSCVADPMSKLPIGFVCEGRIEPSDCMRSLIDHNGEVVDAPEPYAYWNFYNSKPWIIAEYFNQLALPPFNGKCWCKDHETDQVKATIEIRAKSEYVCDIANMICLNRWHPVTGPWCSVVLHPGSTLTIKFPVKGVYWDSRSAHCAATSLIHNIPKFTFKTDFFPTDLLRLRQLSSQYDVDAYEEVLYHETLAGDALDLDVSQMFRGEVKLKYHAGKPLALIRGINSFHFNWSLIYKHMALFDMIRAIVNVSFAFTHQYTITGCDREQTNLFDHNFSKDYCYTSSMGNGIGGIYECAFRLKWGSLRAGIRCRQNEELLPNNCDNVAYDLYSNQIVPFPGSLRNVTPYPMQGFKVLDFEFRNENPVIHACVCVDQRGYETSRIILEYDHQKHYTYGINSQSALHTSLPFIWIVWPDTQALVEVPTAPICVKIQDIPQESIAMRVGETLNLHCGIDSAASLQYDPFVLGTDDDDMATIWLPEQTAEFHYAIEPAGDGVGLLRMRYTDSMATSSGSLRITNYTHLTAYKSLRIETIGSAILISKDSVHKDHAPLTFVCGKTLKPSGESATTGNASTSNTSVERNLQVEESPKQYAWSLVHVNIKTTDPYMQGCGVTYESDELFKPETPKIYDENGQEIGCRIDLQAGGEAAFYCPAPYVLDPPNCFNQVYVNGDVTNVNNISNSLVASHSNHFVTLRFDGSQMGPGEALRETPPLECRCVTIKGIVLSTIQIDNYYA</sequence>
<protein>
    <recommendedName>
        <fullName evidence="10">6-Cys domain-containing protein</fullName>
    </recommendedName>
</protein>
<dbReference type="Gene3D" id="2.60.40.2860">
    <property type="match status" value="1"/>
</dbReference>
<feature type="region of interest" description="Disordered" evidence="8">
    <location>
        <begin position="792"/>
        <end position="811"/>
    </location>
</feature>
<accession>A0A061D8T7</accession>
<dbReference type="InterPro" id="IPR038160">
    <property type="entry name" value="6_CYS_dom_sf"/>
</dbReference>
<dbReference type="AlphaFoldDB" id="A0A061D8T7"/>
<evidence type="ECO:0000256" key="1">
    <source>
        <dbReference type="ARBA" id="ARBA00004236"/>
    </source>
</evidence>
<dbReference type="Pfam" id="PF07422">
    <property type="entry name" value="s48_45"/>
    <property type="match status" value="1"/>
</dbReference>
<dbReference type="EMBL" id="LK391709">
    <property type="protein sequence ID" value="CDR97126.1"/>
    <property type="molecule type" value="Genomic_DNA"/>
</dbReference>
<dbReference type="RefSeq" id="XP_012769312.1">
    <property type="nucleotide sequence ID" value="XM_012913858.1"/>
</dbReference>
<dbReference type="GO" id="GO:0009986">
    <property type="term" value="C:cell surface"/>
    <property type="evidence" value="ECO:0007669"/>
    <property type="project" value="UniProtKB-SubCell"/>
</dbReference>
<keyword evidence="12" id="KW-1185">Reference proteome</keyword>
<evidence type="ECO:0000256" key="9">
    <source>
        <dbReference type="SAM" id="SignalP"/>
    </source>
</evidence>
<name>A0A061D8T7_BABBI</name>
<keyword evidence="4 9" id="KW-0732">Signal</keyword>
<dbReference type="Proteomes" id="UP000033188">
    <property type="component" value="Chromosome 3"/>
</dbReference>
<dbReference type="PROSITE" id="PS51701">
    <property type="entry name" value="6_CYS"/>
    <property type="match status" value="1"/>
</dbReference>
<dbReference type="GeneID" id="24565667"/>
<evidence type="ECO:0000256" key="4">
    <source>
        <dbReference type="ARBA" id="ARBA00022729"/>
    </source>
</evidence>
<keyword evidence="5" id="KW-0472">Membrane</keyword>
<organism evidence="11 12">
    <name type="scientific">Babesia bigemina</name>
    <dbReference type="NCBI Taxonomy" id="5866"/>
    <lineage>
        <taxon>Eukaryota</taxon>
        <taxon>Sar</taxon>
        <taxon>Alveolata</taxon>
        <taxon>Apicomplexa</taxon>
        <taxon>Aconoidasida</taxon>
        <taxon>Piroplasmida</taxon>
        <taxon>Babesiidae</taxon>
        <taxon>Babesia</taxon>
    </lineage>
</organism>
<dbReference type="VEuPathDB" id="PiroplasmaDB:BBBOND_0310290"/>